<evidence type="ECO:0000313" key="2">
    <source>
        <dbReference type="EMBL" id="KAA8566139.1"/>
    </source>
</evidence>
<feature type="compositionally biased region" description="Polar residues" evidence="1">
    <location>
        <begin position="25"/>
        <end position="40"/>
    </location>
</feature>
<organism evidence="2 3">
    <name type="scientific">Monilinia fructicola</name>
    <name type="common">Brown rot fungus</name>
    <name type="synonym">Ciboria fructicola</name>
    <dbReference type="NCBI Taxonomy" id="38448"/>
    <lineage>
        <taxon>Eukaryota</taxon>
        <taxon>Fungi</taxon>
        <taxon>Dikarya</taxon>
        <taxon>Ascomycota</taxon>
        <taxon>Pezizomycotina</taxon>
        <taxon>Leotiomycetes</taxon>
        <taxon>Helotiales</taxon>
        <taxon>Sclerotiniaceae</taxon>
        <taxon>Monilinia</taxon>
    </lineage>
</organism>
<feature type="compositionally biased region" description="Basic and acidic residues" evidence="1">
    <location>
        <begin position="84"/>
        <end position="98"/>
    </location>
</feature>
<evidence type="ECO:0000256" key="1">
    <source>
        <dbReference type="SAM" id="MobiDB-lite"/>
    </source>
</evidence>
<reference evidence="2 3" key="1">
    <citation type="submission" date="2019-06" db="EMBL/GenBank/DDBJ databases">
        <title>Genome Sequence of the Brown Rot Fungal Pathogen Monilinia fructicola.</title>
        <authorList>
            <person name="De Miccolis Angelini R.M."/>
            <person name="Landi L."/>
            <person name="Abate D."/>
            <person name="Pollastro S."/>
            <person name="Romanazzi G."/>
            <person name="Faretra F."/>
        </authorList>
    </citation>
    <scope>NUCLEOTIDE SEQUENCE [LARGE SCALE GENOMIC DNA]</scope>
    <source>
        <strain evidence="2 3">Mfrc123</strain>
    </source>
</reference>
<dbReference type="AlphaFoldDB" id="A0A5M9JE02"/>
<keyword evidence="3" id="KW-1185">Reference proteome</keyword>
<dbReference type="EMBL" id="VICG01000012">
    <property type="protein sequence ID" value="KAA8566139.1"/>
    <property type="molecule type" value="Genomic_DNA"/>
</dbReference>
<protein>
    <submittedName>
        <fullName evidence="2">Uncharacterized protein</fullName>
    </submittedName>
</protein>
<feature type="region of interest" description="Disordered" evidence="1">
    <location>
        <begin position="79"/>
        <end position="182"/>
    </location>
</feature>
<feature type="region of interest" description="Disordered" evidence="1">
    <location>
        <begin position="21"/>
        <end position="48"/>
    </location>
</feature>
<dbReference type="Proteomes" id="UP000322873">
    <property type="component" value="Unassembled WGS sequence"/>
</dbReference>
<feature type="compositionally biased region" description="Acidic residues" evidence="1">
    <location>
        <begin position="168"/>
        <end position="182"/>
    </location>
</feature>
<comment type="caution">
    <text evidence="2">The sequence shown here is derived from an EMBL/GenBank/DDBJ whole genome shotgun (WGS) entry which is preliminary data.</text>
</comment>
<proteinExistence type="predicted"/>
<name>A0A5M9JE02_MONFR</name>
<sequence>MSDRNFRASFENRNAAGNFKFNLSWEPTQQGTPAPQQHHSSLAIDENRELNTGLIRSVAEQQSSPGMIAESQEKIANFVSPKCEGARDVRNGETRPQPEEQENAAIDEEVIVGQEPAAISQSQQIVSDNSPQDIPQLQPEEPPSPRQSQDEDDDEIIFPGRDHIRNDSEDEDEDGEDSGAEI</sequence>
<gene>
    <name evidence="2" type="ORF">EYC84_008742</name>
</gene>
<feature type="compositionally biased region" description="Acidic residues" evidence="1">
    <location>
        <begin position="99"/>
        <end position="110"/>
    </location>
</feature>
<feature type="compositionally biased region" description="Polar residues" evidence="1">
    <location>
        <begin position="119"/>
        <end position="133"/>
    </location>
</feature>
<evidence type="ECO:0000313" key="3">
    <source>
        <dbReference type="Proteomes" id="UP000322873"/>
    </source>
</evidence>
<accession>A0A5M9JE02</accession>